<keyword evidence="3" id="KW-0808">Transferase</keyword>
<keyword evidence="4 7" id="KW-0547">Nucleotide-binding</keyword>
<evidence type="ECO:0000313" key="11">
    <source>
        <dbReference type="Proteomes" id="UP000564496"/>
    </source>
</evidence>
<dbReference type="InterPro" id="IPR000719">
    <property type="entry name" value="Prot_kinase_dom"/>
</dbReference>
<keyword evidence="6 7" id="KW-0067">ATP-binding</keyword>
<feature type="domain" description="Protein kinase" evidence="9">
    <location>
        <begin position="16"/>
        <end position="271"/>
    </location>
</feature>
<dbReference type="Gene3D" id="1.10.510.10">
    <property type="entry name" value="Transferase(Phosphotransferase) domain 1"/>
    <property type="match status" value="1"/>
</dbReference>
<dbReference type="AlphaFoldDB" id="A0A7Z0DQE2"/>
<evidence type="ECO:0000256" key="8">
    <source>
        <dbReference type="SAM" id="MobiDB-lite"/>
    </source>
</evidence>
<sequence length="522" mass="55151">MNQAARPELGPELPGMTCLGRLGSGGFADVYLYERHHPKVRVAVKLMRSADLAEAQRAQFAAEAAVMAELAEHPFIVPVHSAGETPDGRPYLVMGYYPNNDLGARVRNNPMKVQDALRFGIQMASAVETAHRAGIIHRDIKPSNILLSRYDVPGLADFGIAGRPRDDEGDIGVSLPWSPPEVLTSASNGSVASDVYSLAATVWHLLVGRSPFAERGNNSDRAVFSRILHTAPPATGRPDVPPSLDRVLQQAMAKDPTYRPRTALDLARHFQRIEQELRLGRTEVQVLDRDAGGSGSIPVVPDIPAARGEGPTTGSGRARLPSPPTDPEMEKATELKPPSQVIAQAPITQPPASLASTPVADAGSPSGDRTRFSYPRTEEGPSVLTGARPGETRSKTPAIIGVVVLFLVAATIGIMLSRGGEDEKPDEVPPPPVETDLPGVTGPAAPGKVKGTLNGNRAVFTWSGVPGATGYKWVGDNSTSGNVSRPKAVVRLEGATKVCIQVRSLGENGNVSQGAAQACVSK</sequence>
<keyword evidence="11" id="KW-1185">Reference proteome</keyword>
<name>A0A7Z0DQE2_9ACTN</name>
<dbReference type="Pfam" id="PF00069">
    <property type="entry name" value="Pkinase"/>
    <property type="match status" value="1"/>
</dbReference>
<dbReference type="SMART" id="SM00220">
    <property type="entry name" value="S_TKc"/>
    <property type="match status" value="1"/>
</dbReference>
<reference evidence="10 11" key="1">
    <citation type="submission" date="2020-07" db="EMBL/GenBank/DDBJ databases">
        <title>Sequencing the genomes of 1000 actinobacteria strains.</title>
        <authorList>
            <person name="Klenk H.-P."/>
        </authorList>
    </citation>
    <scope>NUCLEOTIDE SEQUENCE [LARGE SCALE GENOMIC DNA]</scope>
    <source>
        <strain evidence="10 11">DSM 26487</strain>
    </source>
</reference>
<dbReference type="CDD" id="cd14014">
    <property type="entry name" value="STKc_PknB_like"/>
    <property type="match status" value="1"/>
</dbReference>
<evidence type="ECO:0000313" key="10">
    <source>
        <dbReference type="EMBL" id="NYI79793.1"/>
    </source>
</evidence>
<proteinExistence type="predicted"/>
<evidence type="ECO:0000256" key="5">
    <source>
        <dbReference type="ARBA" id="ARBA00022777"/>
    </source>
</evidence>
<feature type="region of interest" description="Disordered" evidence="8">
    <location>
        <begin position="290"/>
        <end position="335"/>
    </location>
</feature>
<accession>A0A7Z0DQE2</accession>
<feature type="region of interest" description="Disordered" evidence="8">
    <location>
        <begin position="350"/>
        <end position="391"/>
    </location>
</feature>
<evidence type="ECO:0000256" key="4">
    <source>
        <dbReference type="ARBA" id="ARBA00022741"/>
    </source>
</evidence>
<feature type="binding site" evidence="7">
    <location>
        <position position="45"/>
    </location>
    <ligand>
        <name>ATP</name>
        <dbReference type="ChEBI" id="CHEBI:30616"/>
    </ligand>
</feature>
<dbReference type="PROSITE" id="PS00107">
    <property type="entry name" value="PROTEIN_KINASE_ATP"/>
    <property type="match status" value="1"/>
</dbReference>
<dbReference type="PROSITE" id="PS50011">
    <property type="entry name" value="PROTEIN_KINASE_DOM"/>
    <property type="match status" value="1"/>
</dbReference>
<dbReference type="EC" id="2.7.11.1" evidence="1"/>
<dbReference type="EMBL" id="JACBZR010000001">
    <property type="protein sequence ID" value="NYI79793.1"/>
    <property type="molecule type" value="Genomic_DNA"/>
</dbReference>
<dbReference type="GO" id="GO:0005524">
    <property type="term" value="F:ATP binding"/>
    <property type="evidence" value="ECO:0007669"/>
    <property type="project" value="UniProtKB-UniRule"/>
</dbReference>
<dbReference type="SUPFAM" id="SSF56112">
    <property type="entry name" value="Protein kinase-like (PK-like)"/>
    <property type="match status" value="1"/>
</dbReference>
<feature type="compositionally biased region" description="Basic and acidic residues" evidence="8">
    <location>
        <begin position="368"/>
        <end position="379"/>
    </location>
</feature>
<dbReference type="RefSeq" id="WP_179660056.1">
    <property type="nucleotide sequence ID" value="NZ_JACBZR010000001.1"/>
</dbReference>
<dbReference type="InterPro" id="IPR011009">
    <property type="entry name" value="Kinase-like_dom_sf"/>
</dbReference>
<evidence type="ECO:0000256" key="7">
    <source>
        <dbReference type="PROSITE-ProRule" id="PRU10141"/>
    </source>
</evidence>
<evidence type="ECO:0000259" key="9">
    <source>
        <dbReference type="PROSITE" id="PS50011"/>
    </source>
</evidence>
<dbReference type="PANTHER" id="PTHR43289:SF6">
    <property type="entry name" value="SERINE_THREONINE-PROTEIN KINASE NEKL-3"/>
    <property type="match status" value="1"/>
</dbReference>
<gene>
    <name evidence="10" type="ORF">BJ988_004441</name>
</gene>
<protein>
    <recommendedName>
        <fullName evidence="1">non-specific serine/threonine protein kinase</fullName>
        <ecNumber evidence="1">2.7.11.1</ecNumber>
    </recommendedName>
</protein>
<evidence type="ECO:0000256" key="1">
    <source>
        <dbReference type="ARBA" id="ARBA00012513"/>
    </source>
</evidence>
<dbReference type="InterPro" id="IPR008271">
    <property type="entry name" value="Ser/Thr_kinase_AS"/>
</dbReference>
<dbReference type="PANTHER" id="PTHR43289">
    <property type="entry name" value="MITOGEN-ACTIVATED PROTEIN KINASE KINASE KINASE 20-RELATED"/>
    <property type="match status" value="1"/>
</dbReference>
<evidence type="ECO:0000256" key="6">
    <source>
        <dbReference type="ARBA" id="ARBA00022840"/>
    </source>
</evidence>
<feature type="region of interest" description="Disordered" evidence="8">
    <location>
        <begin position="418"/>
        <end position="446"/>
    </location>
</feature>
<evidence type="ECO:0000256" key="2">
    <source>
        <dbReference type="ARBA" id="ARBA00022527"/>
    </source>
</evidence>
<comment type="caution">
    <text evidence="10">The sequence shown here is derived from an EMBL/GenBank/DDBJ whole genome shotgun (WGS) entry which is preliminary data.</text>
</comment>
<organism evidence="10 11">
    <name type="scientific">Nocardioides panzhihuensis</name>
    <dbReference type="NCBI Taxonomy" id="860243"/>
    <lineage>
        <taxon>Bacteria</taxon>
        <taxon>Bacillati</taxon>
        <taxon>Actinomycetota</taxon>
        <taxon>Actinomycetes</taxon>
        <taxon>Propionibacteriales</taxon>
        <taxon>Nocardioidaceae</taxon>
        <taxon>Nocardioides</taxon>
    </lineage>
</organism>
<keyword evidence="5 10" id="KW-0418">Kinase</keyword>
<dbReference type="InterPro" id="IPR017441">
    <property type="entry name" value="Protein_kinase_ATP_BS"/>
</dbReference>
<dbReference type="GO" id="GO:0004674">
    <property type="term" value="F:protein serine/threonine kinase activity"/>
    <property type="evidence" value="ECO:0007669"/>
    <property type="project" value="UniProtKB-KW"/>
</dbReference>
<dbReference type="Proteomes" id="UP000564496">
    <property type="component" value="Unassembled WGS sequence"/>
</dbReference>
<dbReference type="PROSITE" id="PS00108">
    <property type="entry name" value="PROTEIN_KINASE_ST"/>
    <property type="match status" value="1"/>
</dbReference>
<keyword evidence="2 10" id="KW-0723">Serine/threonine-protein kinase</keyword>
<evidence type="ECO:0000256" key="3">
    <source>
        <dbReference type="ARBA" id="ARBA00022679"/>
    </source>
</evidence>